<dbReference type="InterPro" id="IPR003838">
    <property type="entry name" value="ABC3_permease_C"/>
</dbReference>
<feature type="transmembrane region" description="Helical" evidence="6">
    <location>
        <begin position="121"/>
        <end position="145"/>
    </location>
</feature>
<evidence type="ECO:0000256" key="4">
    <source>
        <dbReference type="ARBA" id="ARBA00022989"/>
    </source>
</evidence>
<name>A0AA35TCD2_GEOBA</name>
<keyword evidence="9" id="KW-1185">Reference proteome</keyword>
<dbReference type="Pfam" id="PF02687">
    <property type="entry name" value="FtsX"/>
    <property type="match status" value="1"/>
</dbReference>
<evidence type="ECO:0000256" key="3">
    <source>
        <dbReference type="ARBA" id="ARBA00022692"/>
    </source>
</evidence>
<evidence type="ECO:0000256" key="6">
    <source>
        <dbReference type="SAM" id="Phobius"/>
    </source>
</evidence>
<gene>
    <name evidence="8" type="ORF">GBAR_LOCUS25021</name>
</gene>
<evidence type="ECO:0000313" key="8">
    <source>
        <dbReference type="EMBL" id="CAI8045199.1"/>
    </source>
</evidence>
<evidence type="ECO:0000256" key="5">
    <source>
        <dbReference type="ARBA" id="ARBA00023136"/>
    </source>
</evidence>
<feature type="domain" description="ABC3 transporter permease C-terminal" evidence="7">
    <location>
        <begin position="82"/>
        <end position="197"/>
    </location>
</feature>
<feature type="transmembrane region" description="Helical" evidence="6">
    <location>
        <begin position="79"/>
        <end position="100"/>
    </location>
</feature>
<evidence type="ECO:0000256" key="2">
    <source>
        <dbReference type="ARBA" id="ARBA00022475"/>
    </source>
</evidence>
<keyword evidence="2" id="KW-1003">Cell membrane</keyword>
<comment type="subcellular location">
    <subcellularLocation>
        <location evidence="1">Cell membrane</location>
        <topology evidence="1">Multi-pass membrane protein</topology>
    </subcellularLocation>
</comment>
<feature type="transmembrane region" description="Helical" evidence="6">
    <location>
        <begin position="174"/>
        <end position="195"/>
    </location>
</feature>
<evidence type="ECO:0000256" key="1">
    <source>
        <dbReference type="ARBA" id="ARBA00004651"/>
    </source>
</evidence>
<dbReference type="AlphaFoldDB" id="A0AA35TCD2"/>
<sequence>MILTDLNSLVERANVLLNHHRIRALDLYYDLKPGSHERVGEEMVEILGPQGGSVRDGQGRLEGLQLNPFVSAGWQPMTILSPTIAVFAAAVGYLTYLLLFAKKSAVEIGSLRTLGLTRGQLLRLLGFEHLAIAAIGLGLGTWAGFQMSRLAVSPLAITEIGLPVTPPFILTTDWPIMGSTYVALGLLFIGALVLLNRGVGQLDLRAISRFGE</sequence>
<accession>A0AA35TCD2</accession>
<keyword evidence="5 6" id="KW-0472">Membrane</keyword>
<protein>
    <recommendedName>
        <fullName evidence="7">ABC3 transporter permease C-terminal domain-containing protein</fullName>
    </recommendedName>
</protein>
<organism evidence="8 9">
    <name type="scientific">Geodia barretti</name>
    <name type="common">Barrett's horny sponge</name>
    <dbReference type="NCBI Taxonomy" id="519541"/>
    <lineage>
        <taxon>Eukaryota</taxon>
        <taxon>Metazoa</taxon>
        <taxon>Porifera</taxon>
        <taxon>Demospongiae</taxon>
        <taxon>Heteroscleromorpha</taxon>
        <taxon>Tetractinellida</taxon>
        <taxon>Astrophorina</taxon>
        <taxon>Geodiidae</taxon>
        <taxon>Geodia</taxon>
    </lineage>
</organism>
<proteinExistence type="predicted"/>
<evidence type="ECO:0000313" key="9">
    <source>
        <dbReference type="Proteomes" id="UP001174909"/>
    </source>
</evidence>
<comment type="caution">
    <text evidence="8">The sequence shown here is derived from an EMBL/GenBank/DDBJ whole genome shotgun (WGS) entry which is preliminary data.</text>
</comment>
<dbReference type="GO" id="GO:0005886">
    <property type="term" value="C:plasma membrane"/>
    <property type="evidence" value="ECO:0007669"/>
    <property type="project" value="UniProtKB-SubCell"/>
</dbReference>
<evidence type="ECO:0000259" key="7">
    <source>
        <dbReference type="Pfam" id="PF02687"/>
    </source>
</evidence>
<keyword evidence="4 6" id="KW-1133">Transmembrane helix</keyword>
<dbReference type="Proteomes" id="UP001174909">
    <property type="component" value="Unassembled WGS sequence"/>
</dbReference>
<dbReference type="EMBL" id="CASHTH010003456">
    <property type="protein sequence ID" value="CAI8045199.1"/>
    <property type="molecule type" value="Genomic_DNA"/>
</dbReference>
<keyword evidence="3 6" id="KW-0812">Transmembrane</keyword>
<reference evidence="8" key="1">
    <citation type="submission" date="2023-03" db="EMBL/GenBank/DDBJ databases">
        <authorList>
            <person name="Steffen K."/>
            <person name="Cardenas P."/>
        </authorList>
    </citation>
    <scope>NUCLEOTIDE SEQUENCE</scope>
</reference>